<keyword evidence="3 4" id="KW-0597">Phosphoprotein</keyword>
<dbReference type="InterPro" id="IPR036890">
    <property type="entry name" value="HATPase_C_sf"/>
</dbReference>
<dbReference type="InterPro" id="IPR011006">
    <property type="entry name" value="CheY-like_superfamily"/>
</dbReference>
<proteinExistence type="predicted"/>
<reference evidence="7 8" key="1">
    <citation type="submission" date="2020-08" db="EMBL/GenBank/DDBJ databases">
        <title>Genomic Encyclopedia of Type Strains, Phase IV (KMG-IV): sequencing the most valuable type-strain genomes for metagenomic binning, comparative biology and taxonomic classification.</title>
        <authorList>
            <person name="Goeker M."/>
        </authorList>
    </citation>
    <scope>NUCLEOTIDE SEQUENCE [LARGE SCALE GENOMIC DNA]</scope>
    <source>
        <strain evidence="7 8">DSM 25481</strain>
    </source>
</reference>
<dbReference type="EMBL" id="JACIDR010000004">
    <property type="protein sequence ID" value="MBB3973873.1"/>
    <property type="molecule type" value="Genomic_DNA"/>
</dbReference>
<dbReference type="EC" id="2.7.13.3" evidence="2"/>
<evidence type="ECO:0000313" key="7">
    <source>
        <dbReference type="EMBL" id="MBB3973873.1"/>
    </source>
</evidence>
<evidence type="ECO:0000256" key="3">
    <source>
        <dbReference type="ARBA" id="ARBA00022553"/>
    </source>
</evidence>
<dbReference type="SUPFAM" id="SSF55874">
    <property type="entry name" value="ATPase domain of HSP90 chaperone/DNA topoisomerase II/histidine kinase"/>
    <property type="match status" value="1"/>
</dbReference>
<dbReference type="InterPro" id="IPR003594">
    <property type="entry name" value="HATPase_dom"/>
</dbReference>
<dbReference type="SMART" id="SM00448">
    <property type="entry name" value="REC"/>
    <property type="match status" value="1"/>
</dbReference>
<dbReference type="GO" id="GO:0000155">
    <property type="term" value="F:phosphorelay sensor kinase activity"/>
    <property type="evidence" value="ECO:0007669"/>
    <property type="project" value="InterPro"/>
</dbReference>
<dbReference type="PROSITE" id="PS50110">
    <property type="entry name" value="RESPONSE_REGULATORY"/>
    <property type="match status" value="1"/>
</dbReference>
<evidence type="ECO:0000256" key="2">
    <source>
        <dbReference type="ARBA" id="ARBA00012438"/>
    </source>
</evidence>
<dbReference type="InterPro" id="IPR005467">
    <property type="entry name" value="His_kinase_dom"/>
</dbReference>
<dbReference type="PROSITE" id="PS50109">
    <property type="entry name" value="HIS_KIN"/>
    <property type="match status" value="1"/>
</dbReference>
<keyword evidence="8" id="KW-1185">Reference proteome</keyword>
<evidence type="ECO:0000313" key="8">
    <source>
        <dbReference type="Proteomes" id="UP000528964"/>
    </source>
</evidence>
<dbReference type="Proteomes" id="UP000528964">
    <property type="component" value="Unassembled WGS sequence"/>
</dbReference>
<dbReference type="SUPFAM" id="SSF52172">
    <property type="entry name" value="CheY-like"/>
    <property type="match status" value="1"/>
</dbReference>
<gene>
    <name evidence="7" type="ORF">GGR24_002550</name>
</gene>
<dbReference type="Pfam" id="PF00512">
    <property type="entry name" value="HisKA"/>
    <property type="match status" value="1"/>
</dbReference>
<feature type="modified residue" description="4-aspartylphosphate" evidence="4">
    <location>
        <position position="293"/>
    </location>
</feature>
<dbReference type="RefSeq" id="WP_183395742.1">
    <property type="nucleotide sequence ID" value="NZ_JACIDR010000004.1"/>
</dbReference>
<dbReference type="PANTHER" id="PTHR45339">
    <property type="entry name" value="HYBRID SIGNAL TRANSDUCTION HISTIDINE KINASE J"/>
    <property type="match status" value="1"/>
</dbReference>
<dbReference type="InterPro" id="IPR036097">
    <property type="entry name" value="HisK_dim/P_sf"/>
</dbReference>
<dbReference type="CDD" id="cd17546">
    <property type="entry name" value="REC_hyHK_CKI1_RcsC-like"/>
    <property type="match status" value="1"/>
</dbReference>
<evidence type="ECO:0000259" key="5">
    <source>
        <dbReference type="PROSITE" id="PS50109"/>
    </source>
</evidence>
<dbReference type="SMART" id="SM00388">
    <property type="entry name" value="HisKA"/>
    <property type="match status" value="1"/>
</dbReference>
<accession>A0A7W6D675</accession>
<dbReference type="Gene3D" id="3.30.565.10">
    <property type="entry name" value="Histidine kinase-like ATPase, C-terminal domain"/>
    <property type="match status" value="1"/>
</dbReference>
<sequence>MSATASLADAAPAVDATHRIAVAAHEIRTPLGGILALADLLLAEDLTEAARGHAAALKTAAEHLLGVATTLLGAPEQPKPAPVEIDAFLSRVAPPLAARATAKGLVFRALRGPGVPDRVTAEEGALRQIVENLADNALRVTDRGSVEFAIERVGGDARSVTLKLAVRDTGPGLGGSPERLFEPYAQGAAAPGAAGLGLALVSELAHRMGGHAEANDRSSGGAEVAAVVRLEAAEPEPHASRPLRILVAEDNAVNQRVIGTLLDHFGHLHDIVEDGAAAVEAAAGQAYDIVLMDAAMPRLDGLAAARAIRALRGPAAKVRIIGVTARAFDSEIRAFLAAGADAVVTKPISVAELWRAIAIEPERRQAG</sequence>
<name>A0A7W6D675_9HYPH</name>
<dbReference type="AlphaFoldDB" id="A0A7W6D675"/>
<dbReference type="PANTHER" id="PTHR45339:SF3">
    <property type="entry name" value="HISTIDINE KINASE"/>
    <property type="match status" value="1"/>
</dbReference>
<feature type="domain" description="Response regulatory" evidence="6">
    <location>
        <begin position="244"/>
        <end position="361"/>
    </location>
</feature>
<comment type="catalytic activity">
    <reaction evidence="1">
        <text>ATP + protein L-histidine = ADP + protein N-phospho-L-histidine.</text>
        <dbReference type="EC" id="2.7.13.3"/>
    </reaction>
</comment>
<evidence type="ECO:0000259" key="6">
    <source>
        <dbReference type="PROSITE" id="PS50110"/>
    </source>
</evidence>
<evidence type="ECO:0000256" key="4">
    <source>
        <dbReference type="PROSITE-ProRule" id="PRU00169"/>
    </source>
</evidence>
<dbReference type="InterPro" id="IPR003661">
    <property type="entry name" value="HisK_dim/P_dom"/>
</dbReference>
<dbReference type="InterPro" id="IPR004358">
    <property type="entry name" value="Sig_transdc_His_kin-like_C"/>
</dbReference>
<dbReference type="SUPFAM" id="SSF47384">
    <property type="entry name" value="Homodimeric domain of signal transducing histidine kinase"/>
    <property type="match status" value="1"/>
</dbReference>
<dbReference type="PRINTS" id="PR00344">
    <property type="entry name" value="BCTRLSENSOR"/>
</dbReference>
<dbReference type="SMART" id="SM00387">
    <property type="entry name" value="HATPase_c"/>
    <property type="match status" value="1"/>
</dbReference>
<comment type="caution">
    <text evidence="7">The sequence shown here is derived from an EMBL/GenBank/DDBJ whole genome shotgun (WGS) entry which is preliminary data.</text>
</comment>
<organism evidence="7 8">
    <name type="scientific">Hansschlegelia beijingensis</name>
    <dbReference type="NCBI Taxonomy" id="1133344"/>
    <lineage>
        <taxon>Bacteria</taxon>
        <taxon>Pseudomonadati</taxon>
        <taxon>Pseudomonadota</taxon>
        <taxon>Alphaproteobacteria</taxon>
        <taxon>Hyphomicrobiales</taxon>
        <taxon>Methylopilaceae</taxon>
        <taxon>Hansschlegelia</taxon>
    </lineage>
</organism>
<feature type="domain" description="Histidine kinase" evidence="5">
    <location>
        <begin position="22"/>
        <end position="232"/>
    </location>
</feature>
<dbReference type="Gene3D" id="3.40.50.2300">
    <property type="match status" value="1"/>
</dbReference>
<protein>
    <recommendedName>
        <fullName evidence="2">histidine kinase</fullName>
        <ecNumber evidence="2">2.7.13.3</ecNumber>
    </recommendedName>
</protein>
<evidence type="ECO:0000256" key="1">
    <source>
        <dbReference type="ARBA" id="ARBA00000085"/>
    </source>
</evidence>
<dbReference type="InterPro" id="IPR001789">
    <property type="entry name" value="Sig_transdc_resp-reg_receiver"/>
</dbReference>
<dbReference type="Pfam" id="PF02518">
    <property type="entry name" value="HATPase_c"/>
    <property type="match status" value="1"/>
</dbReference>
<dbReference type="Pfam" id="PF00072">
    <property type="entry name" value="Response_reg"/>
    <property type="match status" value="1"/>
</dbReference>
<dbReference type="Gene3D" id="1.10.287.130">
    <property type="match status" value="1"/>
</dbReference>